<evidence type="ECO:0000313" key="9">
    <source>
        <dbReference type="EMBL" id="TDL27803.1"/>
    </source>
</evidence>
<evidence type="ECO:0000256" key="3">
    <source>
        <dbReference type="ARBA" id="ARBA00022692"/>
    </source>
</evidence>
<evidence type="ECO:0000313" key="10">
    <source>
        <dbReference type="Proteomes" id="UP000294933"/>
    </source>
</evidence>
<evidence type="ECO:0000256" key="6">
    <source>
        <dbReference type="RuleBase" id="RU361264"/>
    </source>
</evidence>
<protein>
    <recommendedName>
        <fullName evidence="6">Protein YIP</fullName>
    </recommendedName>
</protein>
<name>A0A4Y7QJI2_9AGAM</name>
<organism evidence="9 10">
    <name type="scientific">Rickenella mellea</name>
    <dbReference type="NCBI Taxonomy" id="50990"/>
    <lineage>
        <taxon>Eukaryota</taxon>
        <taxon>Fungi</taxon>
        <taxon>Dikarya</taxon>
        <taxon>Basidiomycota</taxon>
        <taxon>Agaricomycotina</taxon>
        <taxon>Agaricomycetes</taxon>
        <taxon>Hymenochaetales</taxon>
        <taxon>Rickenellaceae</taxon>
        <taxon>Rickenella</taxon>
    </lineage>
</organism>
<feature type="transmembrane region" description="Helical" evidence="6">
    <location>
        <begin position="204"/>
        <end position="224"/>
    </location>
</feature>
<evidence type="ECO:0000256" key="1">
    <source>
        <dbReference type="ARBA" id="ARBA00004141"/>
    </source>
</evidence>
<reference evidence="9 10" key="1">
    <citation type="submission" date="2018-06" db="EMBL/GenBank/DDBJ databases">
        <title>A transcriptomic atlas of mushroom development highlights an independent origin of complex multicellularity.</title>
        <authorList>
            <consortium name="DOE Joint Genome Institute"/>
            <person name="Krizsan K."/>
            <person name="Almasi E."/>
            <person name="Merenyi Z."/>
            <person name="Sahu N."/>
            <person name="Viragh M."/>
            <person name="Koszo T."/>
            <person name="Mondo S."/>
            <person name="Kiss B."/>
            <person name="Balint B."/>
            <person name="Kues U."/>
            <person name="Barry K."/>
            <person name="Hegedus J.C."/>
            <person name="Henrissat B."/>
            <person name="Johnson J."/>
            <person name="Lipzen A."/>
            <person name="Ohm R."/>
            <person name="Nagy I."/>
            <person name="Pangilinan J."/>
            <person name="Yan J."/>
            <person name="Xiong Y."/>
            <person name="Grigoriev I.V."/>
            <person name="Hibbett D.S."/>
            <person name="Nagy L.G."/>
        </authorList>
    </citation>
    <scope>NUCLEOTIDE SEQUENCE [LARGE SCALE GENOMIC DNA]</scope>
    <source>
        <strain evidence="9 10">SZMC22713</strain>
    </source>
</reference>
<keyword evidence="10" id="KW-1185">Reference proteome</keyword>
<dbReference type="EMBL" id="ML170158">
    <property type="protein sequence ID" value="TDL27803.1"/>
    <property type="molecule type" value="Genomic_DNA"/>
</dbReference>
<dbReference type="Pfam" id="PF04893">
    <property type="entry name" value="Yip1"/>
    <property type="match status" value="1"/>
</dbReference>
<feature type="transmembrane region" description="Helical" evidence="6">
    <location>
        <begin position="236"/>
        <end position="262"/>
    </location>
</feature>
<dbReference type="PANTHER" id="PTHR12822:SF2">
    <property type="entry name" value="PROTEIN YIPF"/>
    <property type="match status" value="1"/>
</dbReference>
<evidence type="ECO:0000256" key="7">
    <source>
        <dbReference type="SAM" id="MobiDB-lite"/>
    </source>
</evidence>
<dbReference type="GO" id="GO:0000139">
    <property type="term" value="C:Golgi membrane"/>
    <property type="evidence" value="ECO:0007669"/>
    <property type="project" value="UniProtKB-SubCell"/>
</dbReference>
<evidence type="ECO:0000259" key="8">
    <source>
        <dbReference type="Pfam" id="PF04893"/>
    </source>
</evidence>
<feature type="region of interest" description="Disordered" evidence="7">
    <location>
        <begin position="1"/>
        <end position="48"/>
    </location>
</feature>
<comment type="subcellular location">
    <subcellularLocation>
        <location evidence="6">Golgi apparatus membrane</location>
        <topology evidence="6">Multi-pass membrane protein</topology>
    </subcellularLocation>
    <subcellularLocation>
        <location evidence="1">Membrane</location>
        <topology evidence="1">Multi-pass membrane protein</topology>
    </subcellularLocation>
</comment>
<dbReference type="InterPro" id="IPR006977">
    <property type="entry name" value="Yip1_dom"/>
</dbReference>
<feature type="domain" description="Yip1" evidence="8">
    <location>
        <begin position="97"/>
        <end position="249"/>
    </location>
</feature>
<feature type="transmembrane region" description="Helical" evidence="6">
    <location>
        <begin position="104"/>
        <end position="129"/>
    </location>
</feature>
<dbReference type="STRING" id="50990.A0A4Y7QJI2"/>
<feature type="transmembrane region" description="Helical" evidence="6">
    <location>
        <begin position="141"/>
        <end position="166"/>
    </location>
</feature>
<feature type="transmembrane region" description="Helical" evidence="6">
    <location>
        <begin position="178"/>
        <end position="197"/>
    </location>
</feature>
<evidence type="ECO:0000256" key="2">
    <source>
        <dbReference type="ARBA" id="ARBA00010596"/>
    </source>
</evidence>
<evidence type="ECO:0000256" key="5">
    <source>
        <dbReference type="ARBA" id="ARBA00023136"/>
    </source>
</evidence>
<dbReference type="GO" id="GO:0016192">
    <property type="term" value="P:vesicle-mediated transport"/>
    <property type="evidence" value="ECO:0007669"/>
    <property type="project" value="InterPro"/>
</dbReference>
<dbReference type="PANTHER" id="PTHR12822">
    <property type="entry name" value="PROTEIN YIPF"/>
    <property type="match status" value="1"/>
</dbReference>
<feature type="compositionally biased region" description="Low complexity" evidence="7">
    <location>
        <begin position="33"/>
        <end position="45"/>
    </location>
</feature>
<dbReference type="Proteomes" id="UP000294933">
    <property type="component" value="Unassembled WGS sequence"/>
</dbReference>
<accession>A0A4Y7QJI2</accession>
<sequence length="303" mass="33105">MASGYVAVESDEREHGPESLEFQSFLPNEGDASNNNTTSNNSNSSRGYLTDTPRGGFLSIEYYQQYFDVDTKTVLERCYSTLLPISATHRTTHLTPSPDLYGPFWTLTTLIFALFVSSSLASNVAAYLSSTPVDYDYDFKLLSLAVTIVYAYGLAFPVLLWLALRYMGVTEWSVVEAIAVWGYGQFVWIPVAFLCVIPIFLVRLILVVIAFGLSGYFLLVNIYPVLSSAEAKSARLLVIIVAVLHAALALTFLVVFFSYYAVHEIGPKDPIGDDTGPVGGASSIISSAVSSSMEAAATARMLW</sequence>
<dbReference type="GO" id="GO:0031267">
    <property type="term" value="F:small GTPase binding"/>
    <property type="evidence" value="ECO:0007669"/>
    <property type="project" value="InterPro"/>
</dbReference>
<keyword evidence="5 6" id="KW-0472">Membrane</keyword>
<keyword evidence="3 6" id="KW-0812">Transmembrane</keyword>
<dbReference type="VEuPathDB" id="FungiDB:BD410DRAFT_781701"/>
<comment type="similarity">
    <text evidence="2 6">Belongs to the YIP1 family.</text>
</comment>
<dbReference type="AlphaFoldDB" id="A0A4Y7QJI2"/>
<keyword evidence="4 6" id="KW-1133">Transmembrane helix</keyword>
<gene>
    <name evidence="9" type="ORF">BD410DRAFT_781701</name>
</gene>
<dbReference type="OrthoDB" id="10256463at2759"/>
<evidence type="ECO:0000256" key="4">
    <source>
        <dbReference type="ARBA" id="ARBA00022989"/>
    </source>
</evidence>
<proteinExistence type="inferred from homology"/>
<dbReference type="InterPro" id="IPR039765">
    <property type="entry name" value="Yip5/YIPF1/YIPF2"/>
</dbReference>